<gene>
    <name evidence="1" type="ORF">GCM10010324_35990</name>
</gene>
<reference evidence="2" key="1">
    <citation type="journal article" date="2019" name="Int. J. Syst. Evol. Microbiol.">
        <title>The Global Catalogue of Microorganisms (GCM) 10K type strain sequencing project: providing services to taxonomists for standard genome sequencing and annotation.</title>
        <authorList>
            <consortium name="The Broad Institute Genomics Platform"/>
            <consortium name="The Broad Institute Genome Sequencing Center for Infectious Disease"/>
            <person name="Wu L."/>
            <person name="Ma J."/>
        </authorList>
    </citation>
    <scope>NUCLEOTIDE SEQUENCE [LARGE SCALE GENOMIC DNA]</scope>
    <source>
        <strain evidence="2">JCM 4586</strain>
    </source>
</reference>
<evidence type="ECO:0000313" key="1">
    <source>
        <dbReference type="EMBL" id="GGX87302.1"/>
    </source>
</evidence>
<dbReference type="EMBL" id="BMUT01000007">
    <property type="protein sequence ID" value="GGX87302.1"/>
    <property type="molecule type" value="Genomic_DNA"/>
</dbReference>
<comment type="caution">
    <text evidence="1">The sequence shown here is derived from an EMBL/GenBank/DDBJ whole genome shotgun (WGS) entry which is preliminary data.</text>
</comment>
<proteinExistence type="predicted"/>
<keyword evidence="2" id="KW-1185">Reference proteome</keyword>
<name>A0ABQ2YKE7_9ACTN</name>
<accession>A0ABQ2YKE7</accession>
<evidence type="ECO:0000313" key="2">
    <source>
        <dbReference type="Proteomes" id="UP000659223"/>
    </source>
</evidence>
<sequence length="85" mass="8699">MTSRGGDLGIDQIELVAGAVGQYDLWPQVTGVAGFGLVEGVDDDLSGRADQGGGAPLDPGLGPYELVNLLVRRGISSPFQNDDAA</sequence>
<organism evidence="1 2">
    <name type="scientific">Streptomyces hiroshimensis</name>
    <dbReference type="NCBI Taxonomy" id="66424"/>
    <lineage>
        <taxon>Bacteria</taxon>
        <taxon>Bacillati</taxon>
        <taxon>Actinomycetota</taxon>
        <taxon>Actinomycetes</taxon>
        <taxon>Kitasatosporales</taxon>
        <taxon>Streptomycetaceae</taxon>
        <taxon>Streptomyces</taxon>
    </lineage>
</organism>
<dbReference type="Proteomes" id="UP000659223">
    <property type="component" value="Unassembled WGS sequence"/>
</dbReference>
<protein>
    <submittedName>
        <fullName evidence="1">Uncharacterized protein</fullName>
    </submittedName>
</protein>